<organism evidence="1 2">
    <name type="scientific">Brevundimonas diminuta 3F5N</name>
    <dbReference type="NCBI Taxonomy" id="1255603"/>
    <lineage>
        <taxon>Bacteria</taxon>
        <taxon>Pseudomonadati</taxon>
        <taxon>Pseudomonadota</taxon>
        <taxon>Alphaproteobacteria</taxon>
        <taxon>Caulobacterales</taxon>
        <taxon>Caulobacteraceae</taxon>
        <taxon>Brevundimonas</taxon>
    </lineage>
</organism>
<dbReference type="Proteomes" id="UP000195766">
    <property type="component" value="Unassembled WGS sequence"/>
</dbReference>
<dbReference type="PROSITE" id="PS51197">
    <property type="entry name" value="HTH_RRF2_2"/>
    <property type="match status" value="1"/>
</dbReference>
<dbReference type="EMBL" id="FUIE01000085">
    <property type="protein sequence ID" value="SJM70757.1"/>
    <property type="molecule type" value="Genomic_DNA"/>
</dbReference>
<evidence type="ECO:0000313" key="2">
    <source>
        <dbReference type="Proteomes" id="UP000195766"/>
    </source>
</evidence>
<dbReference type="SUPFAM" id="SSF46785">
    <property type="entry name" value="Winged helix' DNA-binding domain"/>
    <property type="match status" value="1"/>
</dbReference>
<dbReference type="InterPro" id="IPR036388">
    <property type="entry name" value="WH-like_DNA-bd_sf"/>
</dbReference>
<dbReference type="InterPro" id="IPR036390">
    <property type="entry name" value="WH_DNA-bd_sf"/>
</dbReference>
<name>A0A1R4GRG1_BREDI</name>
<dbReference type="Pfam" id="PF02082">
    <property type="entry name" value="Rrf2"/>
    <property type="match status" value="1"/>
</dbReference>
<dbReference type="AlphaFoldDB" id="A0A1R4GRG1"/>
<dbReference type="PANTHER" id="PTHR33221:SF15">
    <property type="entry name" value="HTH-TYPE TRANSCRIPTIONAL REGULATOR YWGB-RELATED"/>
    <property type="match status" value="1"/>
</dbReference>
<gene>
    <name evidence="1" type="ORF">FM111_15405</name>
</gene>
<dbReference type="RefSeq" id="WP_087141833.1">
    <property type="nucleotide sequence ID" value="NZ_FUIE01000085.1"/>
</dbReference>
<evidence type="ECO:0000313" key="1">
    <source>
        <dbReference type="EMBL" id="SJM70757.1"/>
    </source>
</evidence>
<dbReference type="GO" id="GO:0005829">
    <property type="term" value="C:cytosol"/>
    <property type="evidence" value="ECO:0007669"/>
    <property type="project" value="TreeGrafter"/>
</dbReference>
<dbReference type="PANTHER" id="PTHR33221">
    <property type="entry name" value="WINGED HELIX-TURN-HELIX TRANSCRIPTIONAL REGULATOR, RRF2 FAMILY"/>
    <property type="match status" value="1"/>
</dbReference>
<sequence>MKRDSRLSNILHALLHMAEHEQRCGRPMTSDMLATCLSTNPVVVRRTMAGLREQGLVVSEKGHGGGWWLARPLEAVTLGQVHAALGEPGLLPETPRVEAEGCLIEAAVNDALSDTYAAARALLAARLNSITLADLAADFSRRLATDPKRDLLHAHQRKSDAP</sequence>
<reference evidence="1 2" key="1">
    <citation type="submission" date="2017-02" db="EMBL/GenBank/DDBJ databases">
        <authorList>
            <person name="Peterson S.W."/>
        </authorList>
    </citation>
    <scope>NUCLEOTIDE SEQUENCE [LARGE SCALE GENOMIC DNA]</scope>
    <source>
        <strain evidence="1 2">3F5N</strain>
    </source>
</reference>
<proteinExistence type="predicted"/>
<dbReference type="GO" id="GO:0003700">
    <property type="term" value="F:DNA-binding transcription factor activity"/>
    <property type="evidence" value="ECO:0007669"/>
    <property type="project" value="TreeGrafter"/>
</dbReference>
<dbReference type="OrthoDB" id="9800506at2"/>
<dbReference type="InterPro" id="IPR000944">
    <property type="entry name" value="Tscrpt_reg_Rrf2"/>
</dbReference>
<accession>A0A1R4GRG1</accession>
<protein>
    <submittedName>
        <fullName evidence="1">Rrf2 family transcriptional regulator, group III</fullName>
    </submittedName>
</protein>
<dbReference type="Gene3D" id="1.10.10.10">
    <property type="entry name" value="Winged helix-like DNA-binding domain superfamily/Winged helix DNA-binding domain"/>
    <property type="match status" value="1"/>
</dbReference>